<dbReference type="Proteomes" id="UP000184693">
    <property type="component" value="Unassembled WGS sequence"/>
</dbReference>
<evidence type="ECO:0000313" key="1">
    <source>
        <dbReference type="EMBL" id="SIO18717.1"/>
    </source>
</evidence>
<gene>
    <name evidence="1" type="ORF">SAMN05444168_3254</name>
</gene>
<dbReference type="AlphaFoldDB" id="A0A1N6HG56"/>
<reference evidence="1 2" key="1">
    <citation type="submission" date="2016-11" db="EMBL/GenBank/DDBJ databases">
        <authorList>
            <person name="Jaros S."/>
            <person name="Januszkiewicz K."/>
            <person name="Wedrychowicz H."/>
        </authorList>
    </citation>
    <scope>NUCLEOTIDE SEQUENCE [LARGE SCALE GENOMIC DNA]</scope>
    <source>
        <strain evidence="1 2">GAS86</strain>
    </source>
</reference>
<dbReference type="EMBL" id="FSRM01000001">
    <property type="protein sequence ID" value="SIO18717.1"/>
    <property type="molecule type" value="Genomic_DNA"/>
</dbReference>
<proteinExistence type="predicted"/>
<protein>
    <submittedName>
        <fullName evidence="1">Uncharacterized protein</fullName>
    </submittedName>
</protein>
<accession>A0A1N6HG56</accession>
<sequence>MALCRSRAPSAHMRVSGPAELHAFAEPGSGSGFGFGSTAAERLAQWAAPVDLVLIVGDEGDDPTAGVLAARAYRGRSVTISGLIRRRLGTASTDSRTSDTLRPLCTTMMLVNDTGYLDDLLDALGVGE</sequence>
<evidence type="ECO:0000313" key="2">
    <source>
        <dbReference type="Proteomes" id="UP000184693"/>
    </source>
</evidence>
<name>A0A1N6HG56_9BURK</name>
<organism evidence="1 2">
    <name type="scientific">Paraburkholderia phenazinium</name>
    <dbReference type="NCBI Taxonomy" id="60549"/>
    <lineage>
        <taxon>Bacteria</taxon>
        <taxon>Pseudomonadati</taxon>
        <taxon>Pseudomonadota</taxon>
        <taxon>Betaproteobacteria</taxon>
        <taxon>Burkholderiales</taxon>
        <taxon>Burkholderiaceae</taxon>
        <taxon>Paraburkholderia</taxon>
    </lineage>
</organism>